<dbReference type="EMBL" id="GEVM01015254">
    <property type="protein sequence ID" value="JAU90684.1"/>
    <property type="molecule type" value="Transcribed_RNA"/>
</dbReference>
<gene>
    <name evidence="2" type="ORF">MP_TR4881_c0_g1_i1_g.12917</name>
</gene>
<keyword evidence="1" id="KW-0472">Membrane</keyword>
<accession>A0A1J3JFH6</accession>
<proteinExistence type="predicted"/>
<organism evidence="2">
    <name type="scientific">Noccaea caerulescens</name>
    <name type="common">Alpine penny-cress</name>
    <name type="synonym">Thlaspi caerulescens</name>
    <dbReference type="NCBI Taxonomy" id="107243"/>
    <lineage>
        <taxon>Eukaryota</taxon>
        <taxon>Viridiplantae</taxon>
        <taxon>Streptophyta</taxon>
        <taxon>Embryophyta</taxon>
        <taxon>Tracheophyta</taxon>
        <taxon>Spermatophyta</taxon>
        <taxon>Magnoliopsida</taxon>
        <taxon>eudicotyledons</taxon>
        <taxon>Gunneridae</taxon>
        <taxon>Pentapetalae</taxon>
        <taxon>rosids</taxon>
        <taxon>malvids</taxon>
        <taxon>Brassicales</taxon>
        <taxon>Brassicaceae</taxon>
        <taxon>Coluteocarpeae</taxon>
        <taxon>Noccaea</taxon>
    </lineage>
</organism>
<evidence type="ECO:0000313" key="2">
    <source>
        <dbReference type="EMBL" id="JAU90684.1"/>
    </source>
</evidence>
<feature type="transmembrane region" description="Helical" evidence="1">
    <location>
        <begin position="47"/>
        <end position="66"/>
    </location>
</feature>
<keyword evidence="1" id="KW-0812">Transmembrane</keyword>
<protein>
    <submittedName>
        <fullName evidence="2">Uncharacterized protein</fullName>
    </submittedName>
</protein>
<dbReference type="AlphaFoldDB" id="A0A1J3JFH6"/>
<keyword evidence="1" id="KW-1133">Transmembrane helix</keyword>
<reference evidence="2" key="1">
    <citation type="submission" date="2016-07" db="EMBL/GenBank/DDBJ databases">
        <title>De novo transcriptome assembly of four accessions of the metal hyperaccumulator plant Noccaea caerulescens.</title>
        <authorList>
            <person name="Blande D."/>
            <person name="Halimaa P."/>
            <person name="Tervahauta A.I."/>
            <person name="Aarts M.G."/>
            <person name="Karenlampi S.O."/>
        </authorList>
    </citation>
    <scope>NUCLEOTIDE SEQUENCE</scope>
</reference>
<sequence length="71" mass="8274">MGLQDLLMSFRWGLSFFSLLQIGVMMKESDSCEKQKSPSSLLTFSRFFLSSYDFAMICLFFCLVYDDVRTN</sequence>
<feature type="transmembrane region" description="Helical" evidence="1">
    <location>
        <begin position="6"/>
        <end position="26"/>
    </location>
</feature>
<evidence type="ECO:0000256" key="1">
    <source>
        <dbReference type="SAM" id="Phobius"/>
    </source>
</evidence>
<name>A0A1J3JFH6_NOCCA</name>